<proteinExistence type="predicted"/>
<name>A0AAN8XPN7_POLSC</name>
<dbReference type="AlphaFoldDB" id="A0AAN8XPN7"/>
<comment type="caution">
    <text evidence="2">The sequence shown here is derived from an EMBL/GenBank/DDBJ whole genome shotgun (WGS) entry which is preliminary data.</text>
</comment>
<protein>
    <submittedName>
        <fullName evidence="2">Uncharacterized protein</fullName>
    </submittedName>
</protein>
<gene>
    <name evidence="2" type="ORF">RUM43_004309</name>
</gene>
<accession>A0AAN8XPN7</accession>
<evidence type="ECO:0000313" key="2">
    <source>
        <dbReference type="EMBL" id="KAK6642807.1"/>
    </source>
</evidence>
<feature type="region of interest" description="Disordered" evidence="1">
    <location>
        <begin position="1"/>
        <end position="24"/>
    </location>
</feature>
<organism evidence="2 3">
    <name type="scientific">Polyplax serrata</name>
    <name type="common">Common mouse louse</name>
    <dbReference type="NCBI Taxonomy" id="468196"/>
    <lineage>
        <taxon>Eukaryota</taxon>
        <taxon>Metazoa</taxon>
        <taxon>Ecdysozoa</taxon>
        <taxon>Arthropoda</taxon>
        <taxon>Hexapoda</taxon>
        <taxon>Insecta</taxon>
        <taxon>Pterygota</taxon>
        <taxon>Neoptera</taxon>
        <taxon>Paraneoptera</taxon>
        <taxon>Psocodea</taxon>
        <taxon>Troctomorpha</taxon>
        <taxon>Phthiraptera</taxon>
        <taxon>Anoplura</taxon>
        <taxon>Polyplacidae</taxon>
        <taxon>Polyplax</taxon>
    </lineage>
</organism>
<sequence>MTKESSPPLEEDTEKNDGSRSHPGVYSLRRRKIKFVQQLAVDASDVPSTSFLSFFEPFFRSREKIFTPDYVHEKTLKIVIFLVLTCSLARETVHVTGKTNCQCKSCSTPANSNYLSEVLQARYRNVK</sequence>
<reference evidence="2 3" key="1">
    <citation type="submission" date="2023-10" db="EMBL/GenBank/DDBJ databases">
        <title>Genomes of two closely related lineages of the louse Polyplax serrata with different host specificities.</title>
        <authorList>
            <person name="Martinu J."/>
            <person name="Tarabai H."/>
            <person name="Stefka J."/>
            <person name="Hypsa V."/>
        </authorList>
    </citation>
    <scope>NUCLEOTIDE SEQUENCE [LARGE SCALE GENOMIC DNA]</scope>
    <source>
        <strain evidence="2">HR10_N</strain>
    </source>
</reference>
<evidence type="ECO:0000256" key="1">
    <source>
        <dbReference type="SAM" id="MobiDB-lite"/>
    </source>
</evidence>
<evidence type="ECO:0000313" key="3">
    <source>
        <dbReference type="Proteomes" id="UP001372834"/>
    </source>
</evidence>
<dbReference type="Proteomes" id="UP001372834">
    <property type="component" value="Unassembled WGS sequence"/>
</dbReference>
<dbReference type="EMBL" id="JAWJWE010000002">
    <property type="protein sequence ID" value="KAK6642807.1"/>
    <property type="molecule type" value="Genomic_DNA"/>
</dbReference>